<dbReference type="InterPro" id="IPR002885">
    <property type="entry name" value="PPR_rpt"/>
</dbReference>
<dbReference type="Pfam" id="PF01535">
    <property type="entry name" value="PPR"/>
    <property type="match status" value="1"/>
</dbReference>
<protein>
    <submittedName>
        <fullName evidence="4">Pentatricopeptide repeat-containing protein</fullName>
    </submittedName>
</protein>
<evidence type="ECO:0000256" key="2">
    <source>
        <dbReference type="PROSITE-ProRule" id="PRU00708"/>
    </source>
</evidence>
<evidence type="ECO:0000313" key="4">
    <source>
        <dbReference type="EMBL" id="OLQ09804.1"/>
    </source>
</evidence>
<sequence length="468" mass="51574">MAVESRAFQSLSTIIVSLVATSIPASLALAGGFLWTTRVEWAWTLLGAVLLDTCVLQLKGLLQQPRPVQHAAYVLPSEGPFGMPSEHAAFAGFLLGQLHARGKNGRPGTVSLQRKLCHMAPCTSKPPSSDYRWWANDCPTEKPGLAHCVTVIAEHSCGKLLGGKNAGLSAAHERRVYTRLISNLGKRGQPAQAVQALREMQQNGIKPDKSVYNALVAACINCQCRDSALNVFEEMRGAGFELDEEIRYDLISLCGFAQDWKKSLELLQQLRDTGTVPKENSYCSVVRVCCRCKQYPTVLKLLTEMEAYGLDHYQVAQKLRVEFAQCLPTQPWQQWETCRASDRQPRLAAAGFSRGFRACAMCLLALWAAGILCMRYITGAHSIAGSPDNRACDRCSSSLAQPPELGPAVLGRSWRKVHWQTLWWQASVSRIPLAVAWLLFTASESLQGLREGDSLWRLCDGSGSRQLP</sequence>
<feature type="repeat" description="PPR" evidence="2">
    <location>
        <begin position="173"/>
        <end position="207"/>
    </location>
</feature>
<dbReference type="PANTHER" id="PTHR47936:SF1">
    <property type="entry name" value="PENTATRICOPEPTIDE REPEAT-CONTAINING PROTEIN GUN1, CHLOROPLASTIC"/>
    <property type="match status" value="1"/>
</dbReference>
<dbReference type="Pfam" id="PF13041">
    <property type="entry name" value="PPR_2"/>
    <property type="match status" value="1"/>
</dbReference>
<dbReference type="PROSITE" id="PS51375">
    <property type="entry name" value="PPR"/>
    <property type="match status" value="2"/>
</dbReference>
<evidence type="ECO:0000313" key="5">
    <source>
        <dbReference type="Proteomes" id="UP000186817"/>
    </source>
</evidence>
<dbReference type="OrthoDB" id="185373at2759"/>
<proteinExistence type="predicted"/>
<keyword evidence="1" id="KW-0677">Repeat</keyword>
<evidence type="ECO:0000256" key="1">
    <source>
        <dbReference type="ARBA" id="ARBA00022737"/>
    </source>
</evidence>
<dbReference type="SUPFAM" id="SSF48317">
    <property type="entry name" value="Acid phosphatase/Vanadium-dependent haloperoxidase"/>
    <property type="match status" value="1"/>
</dbReference>
<dbReference type="InterPro" id="IPR036938">
    <property type="entry name" value="PAP2/HPO_sf"/>
</dbReference>
<gene>
    <name evidence="4" type="ORF">AK812_SmicGene6584</name>
</gene>
<comment type="caution">
    <text evidence="4">The sequence shown here is derived from an EMBL/GenBank/DDBJ whole genome shotgun (WGS) entry which is preliminary data.</text>
</comment>
<dbReference type="Gene3D" id="1.25.40.10">
    <property type="entry name" value="Tetratricopeptide repeat domain"/>
    <property type="match status" value="1"/>
</dbReference>
<keyword evidence="3" id="KW-1133">Transmembrane helix</keyword>
<dbReference type="PANTHER" id="PTHR47936">
    <property type="entry name" value="PPR_LONG DOMAIN-CONTAINING PROTEIN"/>
    <property type="match status" value="1"/>
</dbReference>
<accession>A0A1Q9EQU5</accession>
<feature type="transmembrane region" description="Helical" evidence="3">
    <location>
        <begin position="12"/>
        <end position="35"/>
    </location>
</feature>
<keyword evidence="5" id="KW-1185">Reference proteome</keyword>
<dbReference type="InterPro" id="IPR011990">
    <property type="entry name" value="TPR-like_helical_dom_sf"/>
</dbReference>
<keyword evidence="3" id="KW-0812">Transmembrane</keyword>
<dbReference type="EMBL" id="LSRX01000090">
    <property type="protein sequence ID" value="OLQ09804.1"/>
    <property type="molecule type" value="Genomic_DNA"/>
</dbReference>
<name>A0A1Q9EQU5_SYMMI</name>
<reference evidence="4 5" key="1">
    <citation type="submission" date="2016-02" db="EMBL/GenBank/DDBJ databases">
        <title>Genome analysis of coral dinoflagellate symbionts highlights evolutionary adaptations to a symbiotic lifestyle.</title>
        <authorList>
            <person name="Aranda M."/>
            <person name="Li Y."/>
            <person name="Liew Y.J."/>
            <person name="Baumgarten S."/>
            <person name="Simakov O."/>
            <person name="Wilson M."/>
            <person name="Piel J."/>
            <person name="Ashoor H."/>
            <person name="Bougouffa S."/>
            <person name="Bajic V.B."/>
            <person name="Ryu T."/>
            <person name="Ravasi T."/>
            <person name="Bayer T."/>
            <person name="Micklem G."/>
            <person name="Kim H."/>
            <person name="Bhak J."/>
            <person name="Lajeunesse T.C."/>
            <person name="Voolstra C.R."/>
        </authorList>
    </citation>
    <scope>NUCLEOTIDE SEQUENCE [LARGE SCALE GENOMIC DNA]</scope>
    <source>
        <strain evidence="4 5">CCMP2467</strain>
    </source>
</reference>
<dbReference type="NCBIfam" id="TIGR00756">
    <property type="entry name" value="PPR"/>
    <property type="match status" value="2"/>
</dbReference>
<organism evidence="4 5">
    <name type="scientific">Symbiodinium microadriaticum</name>
    <name type="common">Dinoflagellate</name>
    <name type="synonym">Zooxanthella microadriatica</name>
    <dbReference type="NCBI Taxonomy" id="2951"/>
    <lineage>
        <taxon>Eukaryota</taxon>
        <taxon>Sar</taxon>
        <taxon>Alveolata</taxon>
        <taxon>Dinophyceae</taxon>
        <taxon>Suessiales</taxon>
        <taxon>Symbiodiniaceae</taxon>
        <taxon>Symbiodinium</taxon>
    </lineage>
</organism>
<keyword evidence="3" id="KW-0472">Membrane</keyword>
<feature type="repeat" description="PPR" evidence="2">
    <location>
        <begin position="208"/>
        <end position="242"/>
    </location>
</feature>
<evidence type="ECO:0000256" key="3">
    <source>
        <dbReference type="SAM" id="Phobius"/>
    </source>
</evidence>
<dbReference type="AlphaFoldDB" id="A0A1Q9EQU5"/>
<dbReference type="Proteomes" id="UP000186817">
    <property type="component" value="Unassembled WGS sequence"/>
</dbReference>